<organism evidence="2 3">
    <name type="scientific">Aquibacillus albus</name>
    <dbReference type="NCBI Taxonomy" id="1168171"/>
    <lineage>
        <taxon>Bacteria</taxon>
        <taxon>Bacillati</taxon>
        <taxon>Bacillota</taxon>
        <taxon>Bacilli</taxon>
        <taxon>Bacillales</taxon>
        <taxon>Bacillaceae</taxon>
        <taxon>Aquibacillus</taxon>
    </lineage>
</organism>
<dbReference type="InterPro" id="IPR017592">
    <property type="entry name" value="Pilus_assmbl_Flp-typ_CpaB"/>
</dbReference>
<dbReference type="Pfam" id="PF08666">
    <property type="entry name" value="SAF"/>
    <property type="match status" value="1"/>
</dbReference>
<dbReference type="Proteomes" id="UP001296943">
    <property type="component" value="Unassembled WGS sequence"/>
</dbReference>
<reference evidence="2 3" key="1">
    <citation type="submission" date="2021-01" db="EMBL/GenBank/DDBJ databases">
        <title>Genomic Encyclopedia of Type Strains, Phase IV (KMG-IV): sequencing the most valuable type-strain genomes for metagenomic binning, comparative biology and taxonomic classification.</title>
        <authorList>
            <person name="Goeker M."/>
        </authorList>
    </citation>
    <scope>NUCLEOTIDE SEQUENCE [LARGE SCALE GENOMIC DNA]</scope>
    <source>
        <strain evidence="2 3">DSM 23711</strain>
    </source>
</reference>
<dbReference type="InterPro" id="IPR031571">
    <property type="entry name" value="RcpC_dom"/>
</dbReference>
<name>A0ABS2N3E1_9BACI</name>
<protein>
    <submittedName>
        <fullName evidence="2">Pilus assembly protein CpaB</fullName>
    </submittedName>
</protein>
<evidence type="ECO:0000259" key="1">
    <source>
        <dbReference type="SMART" id="SM00858"/>
    </source>
</evidence>
<sequence>MKSRVILLLSLVMAIFTTFLFINYLQQNETKGASAPDVTKVVVAKEAIRQNQQMSVELVELTEVTKKDVHPTTLTSLEDVEGKIATAAIEKGEVILAHRVQADEAEEKVVSRKIKDGFRAVSVGVNIVQSVSNLIDPEDYVDVIHSKILEDDSVETEQLLSKVRVLAVGRKLTETTAGEDEGYVEYSSVTLELKPDDAKALIHASEEGLIHFTLHSSILPTEEE</sequence>
<dbReference type="CDD" id="cd11614">
    <property type="entry name" value="SAF_CpaB_FlgA_like"/>
    <property type="match status" value="1"/>
</dbReference>
<evidence type="ECO:0000313" key="2">
    <source>
        <dbReference type="EMBL" id="MBM7572609.1"/>
    </source>
</evidence>
<dbReference type="Pfam" id="PF16976">
    <property type="entry name" value="RcpC"/>
    <property type="match status" value="1"/>
</dbReference>
<evidence type="ECO:0000313" key="3">
    <source>
        <dbReference type="Proteomes" id="UP001296943"/>
    </source>
</evidence>
<gene>
    <name evidence="2" type="ORF">JOC48_003140</name>
</gene>
<dbReference type="RefSeq" id="WP_204501138.1">
    <property type="nucleotide sequence ID" value="NZ_JAFBDR010000019.1"/>
</dbReference>
<dbReference type="NCBIfam" id="TIGR03177">
    <property type="entry name" value="pilus_cpaB"/>
    <property type="match status" value="1"/>
</dbReference>
<dbReference type="SMART" id="SM00858">
    <property type="entry name" value="SAF"/>
    <property type="match status" value="1"/>
</dbReference>
<keyword evidence="3" id="KW-1185">Reference proteome</keyword>
<feature type="domain" description="SAF" evidence="1">
    <location>
        <begin position="39"/>
        <end position="101"/>
    </location>
</feature>
<accession>A0ABS2N3E1</accession>
<dbReference type="InterPro" id="IPR013974">
    <property type="entry name" value="SAF"/>
</dbReference>
<comment type="caution">
    <text evidence="2">The sequence shown here is derived from an EMBL/GenBank/DDBJ whole genome shotgun (WGS) entry which is preliminary data.</text>
</comment>
<dbReference type="Gene3D" id="3.90.1210.10">
    <property type="entry name" value="Antifreeze-like/N-acetylneuraminic acid synthase C-terminal domain"/>
    <property type="match status" value="1"/>
</dbReference>
<dbReference type="EMBL" id="JAFBDR010000019">
    <property type="protein sequence ID" value="MBM7572609.1"/>
    <property type="molecule type" value="Genomic_DNA"/>
</dbReference>
<proteinExistence type="predicted"/>